<evidence type="ECO:0000256" key="2">
    <source>
        <dbReference type="ARBA" id="ARBA00007663"/>
    </source>
</evidence>
<dbReference type="PANTHER" id="PTHR17490">
    <property type="entry name" value="SUA5"/>
    <property type="match status" value="1"/>
</dbReference>
<keyword evidence="9" id="KW-0067">ATP-binding</keyword>
<sequence length="198" mass="21209">MDVQRNTLTEEYKRAVQEASKVVKAGGIILYPTDTIWGLGCDATNEEAVQRIFTLKGRAESKAMLLLIDSDAKLPGLVREVPDIAYQLIDAAVSPLTLIYPGGRNVAPSLIAPEGTLGIRITHEAFSRALCAAVRVPLVSTSANLSGQPAPKIFAEISEEIKAAVDYVVPVRQDECTPARPSEIISIGLGGEVKILRS</sequence>
<evidence type="ECO:0000256" key="9">
    <source>
        <dbReference type="ARBA" id="ARBA00022840"/>
    </source>
</evidence>
<keyword evidence="14" id="KW-1185">Reference proteome</keyword>
<dbReference type="GO" id="GO:0061710">
    <property type="term" value="F:L-threonylcarbamoyladenylate synthase"/>
    <property type="evidence" value="ECO:0007669"/>
    <property type="project" value="UniProtKB-EC"/>
</dbReference>
<dbReference type="PROSITE" id="PS51163">
    <property type="entry name" value="YRDC"/>
    <property type="match status" value="1"/>
</dbReference>
<dbReference type="GeneID" id="93365343"/>
<evidence type="ECO:0000256" key="8">
    <source>
        <dbReference type="ARBA" id="ARBA00022741"/>
    </source>
</evidence>
<dbReference type="GO" id="GO:0008033">
    <property type="term" value="P:tRNA processing"/>
    <property type="evidence" value="ECO:0007669"/>
    <property type="project" value="UniProtKB-KW"/>
</dbReference>
<dbReference type="GO" id="GO:0005737">
    <property type="term" value="C:cytoplasm"/>
    <property type="evidence" value="ECO:0007669"/>
    <property type="project" value="UniProtKB-SubCell"/>
</dbReference>
<dbReference type="PANTHER" id="PTHR17490:SF16">
    <property type="entry name" value="THREONYLCARBAMOYL-AMP SYNTHASE"/>
    <property type="match status" value="1"/>
</dbReference>
<evidence type="ECO:0000256" key="4">
    <source>
        <dbReference type="ARBA" id="ARBA00022490"/>
    </source>
</evidence>
<keyword evidence="4" id="KW-0963">Cytoplasm</keyword>
<organism evidence="13 14">
    <name type="scientific">Porphyromonas endodontalis (strain ATCC 35406 / DSM 24491 / JCM 8526 / CCUG 16442 / BCRC 14492 / NCTC 13058 / HG 370)</name>
    <name type="common">Bacteroides endodontalis</name>
    <dbReference type="NCBI Taxonomy" id="553175"/>
    <lineage>
        <taxon>Bacteria</taxon>
        <taxon>Pseudomonadati</taxon>
        <taxon>Bacteroidota</taxon>
        <taxon>Bacteroidia</taxon>
        <taxon>Bacteroidales</taxon>
        <taxon>Porphyromonadaceae</taxon>
        <taxon>Porphyromonas</taxon>
    </lineage>
</organism>
<reference evidence="13 14" key="1">
    <citation type="submission" date="2009-04" db="EMBL/GenBank/DDBJ databases">
        <authorList>
            <person name="Sebastian Y."/>
            <person name="Madupu R."/>
            <person name="Durkin A.S."/>
            <person name="Torralba M."/>
            <person name="Methe B."/>
            <person name="Sutton G.G."/>
            <person name="Strausberg R.L."/>
            <person name="Nelson K.E."/>
        </authorList>
    </citation>
    <scope>NUCLEOTIDE SEQUENCE [LARGE SCALE GENOMIC DNA]</scope>
    <source>
        <strain evidence="14">ATCC 35406 / BCRC 14492 / JCM 8526 / NCTC 13058 / HG 370</strain>
    </source>
</reference>
<dbReference type="eggNOG" id="COG0009">
    <property type="taxonomic scope" value="Bacteria"/>
</dbReference>
<evidence type="ECO:0000256" key="3">
    <source>
        <dbReference type="ARBA" id="ARBA00012584"/>
    </source>
</evidence>
<dbReference type="GO" id="GO:0005524">
    <property type="term" value="F:ATP binding"/>
    <property type="evidence" value="ECO:0007669"/>
    <property type="project" value="UniProtKB-KW"/>
</dbReference>
<proteinExistence type="inferred from homology"/>
<name>C3JAW8_POREA</name>
<dbReference type="Gene3D" id="3.90.870.10">
    <property type="entry name" value="DHBP synthase"/>
    <property type="match status" value="1"/>
</dbReference>
<accession>C3JAW8</accession>
<dbReference type="InterPro" id="IPR017945">
    <property type="entry name" value="DHBP_synth_RibB-like_a/b_dom"/>
</dbReference>
<dbReference type="InterPro" id="IPR006070">
    <property type="entry name" value="Sua5-like_dom"/>
</dbReference>
<protein>
    <recommendedName>
        <fullName evidence="10">L-threonylcarbamoyladenylate synthase</fullName>
        <ecNumber evidence="3">2.7.7.87</ecNumber>
    </recommendedName>
    <alternativeName>
        <fullName evidence="10">L-threonylcarbamoyladenylate synthase</fullName>
    </alternativeName>
</protein>
<evidence type="ECO:0000259" key="12">
    <source>
        <dbReference type="PROSITE" id="PS51163"/>
    </source>
</evidence>
<dbReference type="AlphaFoldDB" id="C3JAW8"/>
<keyword evidence="5" id="KW-0808">Transferase</keyword>
<evidence type="ECO:0000256" key="10">
    <source>
        <dbReference type="ARBA" id="ARBA00029774"/>
    </source>
</evidence>
<evidence type="ECO:0000256" key="1">
    <source>
        <dbReference type="ARBA" id="ARBA00004496"/>
    </source>
</evidence>
<gene>
    <name evidence="13" type="ORF">POREN0001_0360</name>
</gene>
<evidence type="ECO:0000256" key="6">
    <source>
        <dbReference type="ARBA" id="ARBA00022694"/>
    </source>
</evidence>
<dbReference type="Proteomes" id="UP000004295">
    <property type="component" value="Unassembled WGS sequence"/>
</dbReference>
<feature type="domain" description="YrdC-like" evidence="12">
    <location>
        <begin position="13"/>
        <end position="198"/>
    </location>
</feature>
<evidence type="ECO:0000313" key="14">
    <source>
        <dbReference type="Proteomes" id="UP000004295"/>
    </source>
</evidence>
<evidence type="ECO:0000256" key="7">
    <source>
        <dbReference type="ARBA" id="ARBA00022695"/>
    </source>
</evidence>
<dbReference type="NCBIfam" id="TIGR00057">
    <property type="entry name" value="L-threonylcarbamoyladenylate synthase"/>
    <property type="match status" value="1"/>
</dbReference>
<evidence type="ECO:0000256" key="11">
    <source>
        <dbReference type="ARBA" id="ARBA00048366"/>
    </source>
</evidence>
<dbReference type="SUPFAM" id="SSF55821">
    <property type="entry name" value="YrdC/RibB"/>
    <property type="match status" value="1"/>
</dbReference>
<keyword evidence="8" id="KW-0547">Nucleotide-binding</keyword>
<comment type="similarity">
    <text evidence="2">Belongs to the SUA5 family.</text>
</comment>
<dbReference type="EC" id="2.7.7.87" evidence="3"/>
<keyword evidence="7" id="KW-0548">Nucleotidyltransferase</keyword>
<dbReference type="RefSeq" id="WP_004333848.1">
    <property type="nucleotide sequence ID" value="NZ_ACNN01000020.1"/>
</dbReference>
<dbReference type="GO" id="GO:0000049">
    <property type="term" value="F:tRNA binding"/>
    <property type="evidence" value="ECO:0007669"/>
    <property type="project" value="TreeGrafter"/>
</dbReference>
<dbReference type="STRING" id="553175.POREN0001_0360"/>
<comment type="catalytic activity">
    <reaction evidence="11">
        <text>L-threonine + hydrogencarbonate + ATP = L-threonylcarbamoyladenylate + diphosphate + H2O</text>
        <dbReference type="Rhea" id="RHEA:36407"/>
        <dbReference type="ChEBI" id="CHEBI:15377"/>
        <dbReference type="ChEBI" id="CHEBI:17544"/>
        <dbReference type="ChEBI" id="CHEBI:30616"/>
        <dbReference type="ChEBI" id="CHEBI:33019"/>
        <dbReference type="ChEBI" id="CHEBI:57926"/>
        <dbReference type="ChEBI" id="CHEBI:73682"/>
        <dbReference type="EC" id="2.7.7.87"/>
    </reaction>
</comment>
<dbReference type="InterPro" id="IPR050156">
    <property type="entry name" value="TC-AMP_synthase_SUA5"/>
</dbReference>
<dbReference type="GO" id="GO:0003725">
    <property type="term" value="F:double-stranded RNA binding"/>
    <property type="evidence" value="ECO:0007669"/>
    <property type="project" value="InterPro"/>
</dbReference>
<dbReference type="EMBL" id="ACNN01000020">
    <property type="protein sequence ID" value="EEN82850.1"/>
    <property type="molecule type" value="Genomic_DNA"/>
</dbReference>
<keyword evidence="6" id="KW-0819">tRNA processing</keyword>
<dbReference type="Pfam" id="PF01300">
    <property type="entry name" value="Sua5_yciO_yrdC"/>
    <property type="match status" value="1"/>
</dbReference>
<comment type="subcellular location">
    <subcellularLocation>
        <location evidence="1">Cytoplasm</location>
    </subcellularLocation>
</comment>
<dbReference type="GO" id="GO:0006450">
    <property type="term" value="P:regulation of translational fidelity"/>
    <property type="evidence" value="ECO:0007669"/>
    <property type="project" value="TreeGrafter"/>
</dbReference>
<comment type="caution">
    <text evidence="13">The sequence shown here is derived from an EMBL/GenBank/DDBJ whole genome shotgun (WGS) entry which is preliminary data.</text>
</comment>
<evidence type="ECO:0000256" key="5">
    <source>
        <dbReference type="ARBA" id="ARBA00022679"/>
    </source>
</evidence>
<evidence type="ECO:0000313" key="13">
    <source>
        <dbReference type="EMBL" id="EEN82850.1"/>
    </source>
</evidence>